<dbReference type="PROSITE" id="PS51257">
    <property type="entry name" value="PROKAR_LIPOPROTEIN"/>
    <property type="match status" value="1"/>
</dbReference>
<dbReference type="RefSeq" id="WP_062481986.1">
    <property type="nucleotide sequence ID" value="NZ_LN885086.1"/>
</dbReference>
<reference evidence="2" key="1">
    <citation type="submission" date="2015-09" db="EMBL/GenBank/DDBJ databases">
        <authorList>
            <person name="Daims H."/>
        </authorList>
    </citation>
    <scope>NUCLEOTIDE SEQUENCE [LARGE SCALE GENOMIC DNA]</scope>
</reference>
<dbReference type="EMBL" id="LN885086">
    <property type="protein sequence ID" value="CUQ65175.1"/>
    <property type="molecule type" value="Genomic_DNA"/>
</dbReference>
<dbReference type="Proteomes" id="UP000066284">
    <property type="component" value="Chromosome 1"/>
</dbReference>
<proteinExistence type="predicted"/>
<dbReference type="AlphaFoldDB" id="A0A0S4KLD5"/>
<evidence type="ECO:0000313" key="1">
    <source>
        <dbReference type="EMBL" id="CUQ65175.1"/>
    </source>
</evidence>
<gene>
    <name evidence="1" type="ORF">NITINOP_0199</name>
</gene>
<name>A0A0S4KLD5_9BACT</name>
<evidence type="ECO:0000313" key="2">
    <source>
        <dbReference type="Proteomes" id="UP000066284"/>
    </source>
</evidence>
<dbReference type="STRING" id="1715989.NITINOP_0199"/>
<keyword evidence="1" id="KW-0449">Lipoprotein</keyword>
<organism evidence="1 2">
    <name type="scientific">Candidatus Nitrospira inopinata</name>
    <dbReference type="NCBI Taxonomy" id="1715989"/>
    <lineage>
        <taxon>Bacteria</taxon>
        <taxon>Pseudomonadati</taxon>
        <taxon>Nitrospirota</taxon>
        <taxon>Nitrospiria</taxon>
        <taxon>Nitrospirales</taxon>
        <taxon>Nitrospiraceae</taxon>
        <taxon>Nitrospira</taxon>
    </lineage>
</organism>
<dbReference type="OrthoDB" id="9815328at2"/>
<protein>
    <submittedName>
        <fullName evidence="1">Putative lipoprotein</fullName>
    </submittedName>
</protein>
<sequence>MKRMRSITVLLCVMFIAVVGCRGGGQIYNVKDAPVATATGKEATMDQITKAIVEAGSGLGWTMAVVKPGQIVATLHIRSHTAIVEIPYTTKTYSIIYKDSTNLKYDAEKQTIHENYRGWIQNLDKAIKSRLSGLGV</sequence>
<keyword evidence="2" id="KW-1185">Reference proteome</keyword>
<accession>A0A0S4KLD5</accession>
<dbReference type="KEGG" id="nio:NITINOP_0199"/>